<dbReference type="STRING" id="139420.A0A371DMZ2"/>
<organism evidence="3 4">
    <name type="scientific">Lentinus brumalis</name>
    <dbReference type="NCBI Taxonomy" id="2498619"/>
    <lineage>
        <taxon>Eukaryota</taxon>
        <taxon>Fungi</taxon>
        <taxon>Dikarya</taxon>
        <taxon>Basidiomycota</taxon>
        <taxon>Agaricomycotina</taxon>
        <taxon>Agaricomycetes</taxon>
        <taxon>Polyporales</taxon>
        <taxon>Polyporaceae</taxon>
        <taxon>Lentinus</taxon>
    </lineage>
</organism>
<evidence type="ECO:0000259" key="2">
    <source>
        <dbReference type="Pfam" id="PF04695"/>
    </source>
</evidence>
<dbReference type="GO" id="GO:0030041">
    <property type="term" value="P:actin filament polymerization"/>
    <property type="evidence" value="ECO:0007669"/>
    <property type="project" value="TreeGrafter"/>
</dbReference>
<keyword evidence="4" id="KW-1185">Reference proteome</keyword>
<dbReference type="InterPro" id="IPR006785">
    <property type="entry name" value="Pex14_N"/>
</dbReference>
<dbReference type="PANTHER" id="PTHR45691:SF6">
    <property type="entry name" value="PROTEIN DIAPHANOUS"/>
    <property type="match status" value="1"/>
</dbReference>
<proteinExistence type="predicted"/>
<sequence>MADEDNAAAQTDPTTPATAAPAENPEEPPPAQADPPPPASTDRTELLQRARAFLTSPQVRHEDASAKRRFLVEKGLTDAEIEGLLYEVPPPPPSLPPRTYPQPPPSKVPYLLLNVFRAFTWIAGSSAALLLAYFRFVYPKIAQTYQARLSLRTHRRALLERMTHSLEDLKATQQSTFAVLPQPQPIREAARFADCHGLEQLAAASNDARDVPPISLLRCAIEDCSKEGRRATSAELFRTLETKFPWIADEGAQFEDNLWHTLTTTPLFQPAPPPSPSAVSSPSPPPNPPPSPDTVWTYTPPTPPPAPPLLTSLSSLRSALPPPPSDQPKFQHTFQAISDLTGYIATQTYALPHTFRAPGVGLGASLSPEEEEVRREIRALKGLVLNRRTFMPRVGLGLPRPGVPAGTGDAAAATATATPA</sequence>
<gene>
    <name evidence="3" type="ORF">OH76DRAFT_1162579</name>
</gene>
<dbReference type="OrthoDB" id="441517at2759"/>
<feature type="compositionally biased region" description="Low complexity" evidence="1">
    <location>
        <begin position="7"/>
        <end position="23"/>
    </location>
</feature>
<feature type="region of interest" description="Disordered" evidence="1">
    <location>
        <begin position="264"/>
        <end position="329"/>
    </location>
</feature>
<dbReference type="Proteomes" id="UP000256964">
    <property type="component" value="Unassembled WGS sequence"/>
</dbReference>
<dbReference type="Pfam" id="PF04695">
    <property type="entry name" value="Pex14_N"/>
    <property type="match status" value="1"/>
</dbReference>
<feature type="compositionally biased region" description="Low complexity" evidence="1">
    <location>
        <begin position="309"/>
        <end position="319"/>
    </location>
</feature>
<reference evidence="3 4" key="1">
    <citation type="journal article" date="2018" name="Biotechnol. Biofuels">
        <title>Integrative visual omics of the white-rot fungus Polyporus brumalis exposes the biotechnological potential of its oxidative enzymes for delignifying raw plant biomass.</title>
        <authorList>
            <person name="Miyauchi S."/>
            <person name="Rancon A."/>
            <person name="Drula E."/>
            <person name="Hage H."/>
            <person name="Chaduli D."/>
            <person name="Favel A."/>
            <person name="Grisel S."/>
            <person name="Henrissat B."/>
            <person name="Herpoel-Gimbert I."/>
            <person name="Ruiz-Duenas F.J."/>
            <person name="Chevret D."/>
            <person name="Hainaut M."/>
            <person name="Lin J."/>
            <person name="Wang M."/>
            <person name="Pangilinan J."/>
            <person name="Lipzen A."/>
            <person name="Lesage-Meessen L."/>
            <person name="Navarro D."/>
            <person name="Riley R."/>
            <person name="Grigoriev I.V."/>
            <person name="Zhou S."/>
            <person name="Raouche S."/>
            <person name="Rosso M.N."/>
        </authorList>
    </citation>
    <scope>NUCLEOTIDE SEQUENCE [LARGE SCALE GENOMIC DNA]</scope>
    <source>
        <strain evidence="3 4">BRFM 1820</strain>
    </source>
</reference>
<dbReference type="Gene3D" id="1.10.10.10">
    <property type="entry name" value="Winged helix-like DNA-binding domain superfamily/Winged helix DNA-binding domain"/>
    <property type="match status" value="1"/>
</dbReference>
<evidence type="ECO:0000256" key="1">
    <source>
        <dbReference type="SAM" id="MobiDB-lite"/>
    </source>
</evidence>
<feature type="domain" description="Peroxisome membrane anchor protein Pex14p N-terminal" evidence="2">
    <location>
        <begin position="42"/>
        <end position="86"/>
    </location>
</feature>
<feature type="compositionally biased region" description="Pro residues" evidence="1">
    <location>
        <begin position="269"/>
        <end position="292"/>
    </location>
</feature>
<feature type="compositionally biased region" description="Pro residues" evidence="1">
    <location>
        <begin position="27"/>
        <end position="39"/>
    </location>
</feature>
<dbReference type="InterPro" id="IPR036388">
    <property type="entry name" value="WH-like_DNA-bd_sf"/>
</dbReference>
<accession>A0A371DMZ2</accession>
<dbReference type="GO" id="GO:0005884">
    <property type="term" value="C:actin filament"/>
    <property type="evidence" value="ECO:0007669"/>
    <property type="project" value="TreeGrafter"/>
</dbReference>
<evidence type="ECO:0000313" key="4">
    <source>
        <dbReference type="Proteomes" id="UP000256964"/>
    </source>
</evidence>
<evidence type="ECO:0000313" key="3">
    <source>
        <dbReference type="EMBL" id="RDX53905.1"/>
    </source>
</evidence>
<dbReference type="EMBL" id="KZ857386">
    <property type="protein sequence ID" value="RDX53905.1"/>
    <property type="molecule type" value="Genomic_DNA"/>
</dbReference>
<dbReference type="PANTHER" id="PTHR45691">
    <property type="entry name" value="PROTEIN DIAPHANOUS"/>
    <property type="match status" value="1"/>
</dbReference>
<protein>
    <recommendedName>
        <fullName evidence="2">Peroxisome membrane anchor protein Pex14p N-terminal domain-containing protein</fullName>
    </recommendedName>
</protein>
<dbReference type="AlphaFoldDB" id="A0A371DMZ2"/>
<name>A0A371DMZ2_9APHY</name>
<feature type="region of interest" description="Disordered" evidence="1">
    <location>
        <begin position="1"/>
        <end position="46"/>
    </location>
</feature>
<dbReference type="InterPro" id="IPR051412">
    <property type="entry name" value="Formin_Homology_Diaphanous_sf"/>
</dbReference>